<feature type="transmembrane region" description="Helical" evidence="1">
    <location>
        <begin position="55"/>
        <end position="78"/>
    </location>
</feature>
<gene>
    <name evidence="3" type="ORF">HPP92_023962</name>
</gene>
<organism evidence="3 4">
    <name type="scientific">Vanilla planifolia</name>
    <name type="common">Vanilla</name>
    <dbReference type="NCBI Taxonomy" id="51239"/>
    <lineage>
        <taxon>Eukaryota</taxon>
        <taxon>Viridiplantae</taxon>
        <taxon>Streptophyta</taxon>
        <taxon>Embryophyta</taxon>
        <taxon>Tracheophyta</taxon>
        <taxon>Spermatophyta</taxon>
        <taxon>Magnoliopsida</taxon>
        <taxon>Liliopsida</taxon>
        <taxon>Asparagales</taxon>
        <taxon>Orchidaceae</taxon>
        <taxon>Vanilloideae</taxon>
        <taxon>Vanilleae</taxon>
        <taxon>Vanilla</taxon>
    </lineage>
</organism>
<accession>A0A835PIU2</accession>
<evidence type="ECO:0000259" key="2">
    <source>
        <dbReference type="Pfam" id="PF03168"/>
    </source>
</evidence>
<dbReference type="InterPro" id="IPR055301">
    <property type="entry name" value="Lea14-like_2"/>
</dbReference>
<feature type="domain" description="Late embryogenesis abundant protein LEA-2 subgroup" evidence="2">
    <location>
        <begin position="113"/>
        <end position="202"/>
    </location>
</feature>
<dbReference type="AlphaFoldDB" id="A0A835PIU2"/>
<dbReference type="InterPro" id="IPR004864">
    <property type="entry name" value="LEA_2"/>
</dbReference>
<dbReference type="Gene3D" id="2.60.40.1820">
    <property type="match status" value="1"/>
</dbReference>
<keyword evidence="1" id="KW-0812">Transmembrane</keyword>
<dbReference type="EMBL" id="JADCNL010000013">
    <property type="protein sequence ID" value="KAG0454670.1"/>
    <property type="molecule type" value="Genomic_DNA"/>
</dbReference>
<dbReference type="PANTHER" id="PTHR31852">
    <property type="entry name" value="LATE EMBRYOGENESIS ABUNDANT (LEA) HYDROXYPROLINE-RICH GLYCOPROTEIN FAMILY"/>
    <property type="match status" value="1"/>
</dbReference>
<proteinExistence type="predicted"/>
<sequence length="227" mass="23795">MEEEEEKEKTGPSISQTRPIFAGHSARIAVTDEEAATFAVDPGALFSRPRRYFRCCGLCLTVVLLVGVVAIVLAFTVFRVQDPTLTMNNIFLADVLVSGSSPPSVNASVMADISVRNPNVAALHFGDSVTEFYVEGKVVGTGLAAGSRVGSKDTTRMNVTADVVASAGVSAGMLGLTSRTEVMGHVSVLGIFKRNVGVTMGCNMTFNSSRPTAAEAAVSRSCVADVK</sequence>
<name>A0A835PIU2_VANPL</name>
<evidence type="ECO:0000313" key="4">
    <source>
        <dbReference type="Proteomes" id="UP000636800"/>
    </source>
</evidence>
<dbReference type="Pfam" id="PF03168">
    <property type="entry name" value="LEA_2"/>
    <property type="match status" value="1"/>
</dbReference>
<dbReference type="Proteomes" id="UP000636800">
    <property type="component" value="Chromosome 13"/>
</dbReference>
<comment type="caution">
    <text evidence="3">The sequence shown here is derived from an EMBL/GenBank/DDBJ whole genome shotgun (WGS) entry which is preliminary data.</text>
</comment>
<dbReference type="SUPFAM" id="SSF117070">
    <property type="entry name" value="LEA14-like"/>
    <property type="match status" value="1"/>
</dbReference>
<evidence type="ECO:0000313" key="3">
    <source>
        <dbReference type="EMBL" id="KAG0454670.1"/>
    </source>
</evidence>
<evidence type="ECO:0000256" key="1">
    <source>
        <dbReference type="SAM" id="Phobius"/>
    </source>
</evidence>
<protein>
    <recommendedName>
        <fullName evidence="2">Late embryogenesis abundant protein LEA-2 subgroup domain-containing protein</fullName>
    </recommendedName>
</protein>
<keyword evidence="4" id="KW-1185">Reference proteome</keyword>
<keyword evidence="1" id="KW-1133">Transmembrane helix</keyword>
<reference evidence="3 4" key="1">
    <citation type="journal article" date="2020" name="Nat. Food">
        <title>A phased Vanilla planifolia genome enables genetic improvement of flavour and production.</title>
        <authorList>
            <person name="Hasing T."/>
            <person name="Tang H."/>
            <person name="Brym M."/>
            <person name="Khazi F."/>
            <person name="Huang T."/>
            <person name="Chambers A.H."/>
        </authorList>
    </citation>
    <scope>NUCLEOTIDE SEQUENCE [LARGE SCALE GENOMIC DNA]</scope>
    <source>
        <tissue evidence="3">Leaf</tissue>
    </source>
</reference>
<keyword evidence="1" id="KW-0472">Membrane</keyword>
<dbReference type="OrthoDB" id="1301613at2759"/>